<dbReference type="PANTHER" id="PTHR43394">
    <property type="entry name" value="ATP-DEPENDENT PERMEASE MDL1, MITOCHONDRIAL"/>
    <property type="match status" value="1"/>
</dbReference>
<evidence type="ECO:0000256" key="8">
    <source>
        <dbReference type="SAM" id="MobiDB-lite"/>
    </source>
</evidence>
<name>A0A7S4T315_9DINO</name>
<dbReference type="Pfam" id="PF03160">
    <property type="entry name" value="Calx-beta"/>
    <property type="match status" value="1"/>
</dbReference>
<gene>
    <name evidence="10" type="ORF">AMON00008_LOCUS61162</name>
</gene>
<dbReference type="GO" id="GO:0016887">
    <property type="term" value="F:ATP hydrolysis activity"/>
    <property type="evidence" value="ECO:0007669"/>
    <property type="project" value="InterPro"/>
</dbReference>
<keyword evidence="7" id="KW-0472">Membrane</keyword>
<dbReference type="GO" id="GO:0016020">
    <property type="term" value="C:membrane"/>
    <property type="evidence" value="ECO:0007669"/>
    <property type="project" value="UniProtKB-SubCell"/>
</dbReference>
<dbReference type="GO" id="GO:0005524">
    <property type="term" value="F:ATP binding"/>
    <property type="evidence" value="ECO:0007669"/>
    <property type="project" value="InterPro"/>
</dbReference>
<feature type="compositionally biased region" description="Low complexity" evidence="8">
    <location>
        <begin position="123"/>
        <end position="141"/>
    </location>
</feature>
<accession>A0A7S4T315</accession>
<dbReference type="InterPro" id="IPR038081">
    <property type="entry name" value="CalX-like_sf"/>
</dbReference>
<evidence type="ECO:0000256" key="6">
    <source>
        <dbReference type="ARBA" id="ARBA00022989"/>
    </source>
</evidence>
<dbReference type="Gene3D" id="1.20.1560.10">
    <property type="entry name" value="ABC transporter type 1, transmembrane domain"/>
    <property type="match status" value="1"/>
</dbReference>
<dbReference type="EMBL" id="HBNR01085416">
    <property type="protein sequence ID" value="CAE4663154.1"/>
    <property type="molecule type" value="Transcribed_RNA"/>
</dbReference>
<protein>
    <recommendedName>
        <fullName evidence="9">ABC transporter domain-containing protein</fullName>
    </recommendedName>
</protein>
<evidence type="ECO:0000256" key="4">
    <source>
        <dbReference type="ARBA" id="ARBA00022737"/>
    </source>
</evidence>
<evidence type="ECO:0000313" key="10">
    <source>
        <dbReference type="EMBL" id="CAE4663154.1"/>
    </source>
</evidence>
<dbReference type="PANTHER" id="PTHR43394:SF1">
    <property type="entry name" value="ATP-BINDING CASSETTE SUB-FAMILY B MEMBER 10, MITOCHONDRIAL"/>
    <property type="match status" value="1"/>
</dbReference>
<evidence type="ECO:0000256" key="3">
    <source>
        <dbReference type="ARBA" id="ARBA00022729"/>
    </source>
</evidence>
<dbReference type="InterPro" id="IPR027417">
    <property type="entry name" value="P-loop_NTPase"/>
</dbReference>
<dbReference type="AlphaFoldDB" id="A0A7S4T315"/>
<dbReference type="Gene3D" id="3.40.50.300">
    <property type="entry name" value="P-loop containing nucleotide triphosphate hydrolases"/>
    <property type="match status" value="1"/>
</dbReference>
<dbReference type="Gene3D" id="2.60.40.2030">
    <property type="match status" value="1"/>
</dbReference>
<keyword evidence="4" id="KW-0677">Repeat</keyword>
<reference evidence="10" key="1">
    <citation type="submission" date="2021-01" db="EMBL/GenBank/DDBJ databases">
        <authorList>
            <person name="Corre E."/>
            <person name="Pelletier E."/>
            <person name="Niang G."/>
            <person name="Scheremetjew M."/>
            <person name="Finn R."/>
            <person name="Kale V."/>
            <person name="Holt S."/>
            <person name="Cochrane G."/>
            <person name="Meng A."/>
            <person name="Brown T."/>
            <person name="Cohen L."/>
        </authorList>
    </citation>
    <scope>NUCLEOTIDE SEQUENCE</scope>
    <source>
        <strain evidence="10">CCMP3105</strain>
    </source>
</reference>
<feature type="region of interest" description="Disordered" evidence="8">
    <location>
        <begin position="103"/>
        <end position="142"/>
    </location>
</feature>
<dbReference type="InterPro" id="IPR036640">
    <property type="entry name" value="ABC1_TM_sf"/>
</dbReference>
<comment type="subcellular location">
    <subcellularLocation>
        <location evidence="1">Membrane</location>
        <topology evidence="1">Multi-pass membrane protein</topology>
    </subcellularLocation>
</comment>
<keyword evidence="5" id="KW-0106">Calcium</keyword>
<dbReference type="SUPFAM" id="SSF141072">
    <property type="entry name" value="CalX-like"/>
    <property type="match status" value="1"/>
</dbReference>
<dbReference type="GO" id="GO:0007154">
    <property type="term" value="P:cell communication"/>
    <property type="evidence" value="ECO:0007669"/>
    <property type="project" value="InterPro"/>
</dbReference>
<keyword evidence="3" id="KW-0732">Signal</keyword>
<evidence type="ECO:0000256" key="5">
    <source>
        <dbReference type="ARBA" id="ARBA00022837"/>
    </source>
</evidence>
<dbReference type="PROSITE" id="PS50893">
    <property type="entry name" value="ABC_TRANSPORTER_2"/>
    <property type="match status" value="1"/>
</dbReference>
<sequence length="902" mass="100006">MAAALLVGARGTGQRPALGLRLRGLDAVRPVEQPSSGSTSAASGRQWRRPTGVLCAGPLLLVLRVHRVASPGRRRSWRRRQRRRSAVARSAYGLIDRLRQRMWKPAPRRQEKAPDLSSHDPAADSAAEADSAPEAQVPPAAAEDDVEELDILQFDCAIYYVEEEQEELKVDIIRLGRMKGTCSVHYQTEDASAKAGIRYEAVSGDLHFNDGEVFKTICVPIINGDDWNTTLEFLIRLTDPVNSELGRYLFVSRVKVIDNDYFPTNRFAREIQEFGPGNLVKNGVLDVEILFEYFKLNYSFGGIAWKTWATLGIDIMGNLYYLLTINLVKYLADDVLGPNPGNPLLIPGDQKLTLLAVGGLYLVPYGIINLLDLWKAQLKLAERSRTGLQENIFRKFMNYSEESRATVQGSEMGLIMVSDVNDLVENGYMKMLEIAKSLGRFGVSSYFILVENPDALGPLVISAGGILAFVLVNYRKNVKITEEVSQQQAGVMDLVIESSQKYRLIADYYMRPQVQEVLQKRLTKLNAATVPSKVTDVNNSYFPGWISTVLVAAYIFGGGSDVITGGIQIGAFLASINAVKDAGESFKDIFTSLLDVGKAIGPIQKVTELLNLPTSLIVSKSICNELRGMTKHERRPERLAELRLMSGLRFGTDAIQIQLRNVTFRYADSPDPVIKNANLSVPQGVCVAVVGSLRGGKSTLMKLLGQVLAPTEGVFFVPSYLRILHVDAIPMNMSGSLWSNFAVGKVYWRDNEAEAGRILRICRRLGFSTRLLDMLEGTMEQYLAGDESIETSRWQRRLSASDRSLITVARALIYNPEVLVMNRPTSQLSEITAGKVYELLKEFVRNRGVELPVEGVAKRRPRTAFISFVRMTGVAIADIVWSVEDGSVTELDKEGVSHIQVV</sequence>
<evidence type="ECO:0000256" key="7">
    <source>
        <dbReference type="ARBA" id="ARBA00023136"/>
    </source>
</evidence>
<keyword evidence="6" id="KW-1133">Transmembrane helix</keyword>
<feature type="compositionally biased region" description="Basic and acidic residues" evidence="8">
    <location>
        <begin position="108"/>
        <end position="122"/>
    </location>
</feature>
<dbReference type="Pfam" id="PF00005">
    <property type="entry name" value="ABC_tran"/>
    <property type="match status" value="1"/>
</dbReference>
<evidence type="ECO:0000259" key="9">
    <source>
        <dbReference type="PROSITE" id="PS50893"/>
    </source>
</evidence>
<dbReference type="SUPFAM" id="SSF52540">
    <property type="entry name" value="P-loop containing nucleoside triphosphate hydrolases"/>
    <property type="match status" value="1"/>
</dbReference>
<organism evidence="10">
    <name type="scientific">Alexandrium monilatum</name>
    <dbReference type="NCBI Taxonomy" id="311494"/>
    <lineage>
        <taxon>Eukaryota</taxon>
        <taxon>Sar</taxon>
        <taxon>Alveolata</taxon>
        <taxon>Dinophyceae</taxon>
        <taxon>Gonyaulacales</taxon>
        <taxon>Pyrocystaceae</taxon>
        <taxon>Alexandrium</taxon>
    </lineage>
</organism>
<evidence type="ECO:0000256" key="1">
    <source>
        <dbReference type="ARBA" id="ARBA00004141"/>
    </source>
</evidence>
<dbReference type="SUPFAM" id="SSF90123">
    <property type="entry name" value="ABC transporter transmembrane region"/>
    <property type="match status" value="1"/>
</dbReference>
<dbReference type="InterPro" id="IPR003439">
    <property type="entry name" value="ABC_transporter-like_ATP-bd"/>
</dbReference>
<feature type="domain" description="ABC transporter" evidence="9">
    <location>
        <begin position="657"/>
        <end position="899"/>
    </location>
</feature>
<dbReference type="InterPro" id="IPR003644">
    <property type="entry name" value="Calx_beta"/>
</dbReference>
<dbReference type="GO" id="GO:0015421">
    <property type="term" value="F:ABC-type oligopeptide transporter activity"/>
    <property type="evidence" value="ECO:0007669"/>
    <property type="project" value="TreeGrafter"/>
</dbReference>
<evidence type="ECO:0000256" key="2">
    <source>
        <dbReference type="ARBA" id="ARBA00022692"/>
    </source>
</evidence>
<dbReference type="SMART" id="SM00237">
    <property type="entry name" value="Calx_beta"/>
    <property type="match status" value="1"/>
</dbReference>
<keyword evidence="2" id="KW-0812">Transmembrane</keyword>
<proteinExistence type="predicted"/>
<dbReference type="InterPro" id="IPR039421">
    <property type="entry name" value="Type_1_exporter"/>
</dbReference>